<organism evidence="2 3">
    <name type="scientific">Pseudoluteimonas lycopersici</name>
    <dbReference type="NCBI Taxonomy" id="1324796"/>
    <lineage>
        <taxon>Bacteria</taxon>
        <taxon>Pseudomonadati</taxon>
        <taxon>Pseudomonadota</taxon>
        <taxon>Gammaproteobacteria</taxon>
        <taxon>Lysobacterales</taxon>
        <taxon>Lysobacteraceae</taxon>
        <taxon>Pseudoluteimonas</taxon>
    </lineage>
</organism>
<keyword evidence="3" id="KW-1185">Reference proteome</keyword>
<evidence type="ECO:0000313" key="3">
    <source>
        <dbReference type="Proteomes" id="UP000315891"/>
    </source>
</evidence>
<sequence length="136" mass="14997">MRRDDEQKHSTPVRIAKADTPHRKPHRTRKPSPASEPADKLMEPLYAESARLEALLALARDDRVASATAVALGSNFEARLSGIDAALAQPSLDAQRRLSLWRDRVSALRAYASFESTQRALAASGERYDAMLVSID</sequence>
<accession>A0A516V508</accession>
<dbReference type="RefSeq" id="WP_143879099.1">
    <property type="nucleotide sequence ID" value="NZ_BAABLZ010000001.1"/>
</dbReference>
<dbReference type="Proteomes" id="UP000315891">
    <property type="component" value="Chromosome"/>
</dbReference>
<protein>
    <submittedName>
        <fullName evidence="2">Uncharacterized protein</fullName>
    </submittedName>
</protein>
<gene>
    <name evidence="2" type="ORF">FNZ56_06730</name>
</gene>
<evidence type="ECO:0000313" key="2">
    <source>
        <dbReference type="EMBL" id="QDQ73587.1"/>
    </source>
</evidence>
<dbReference type="EMBL" id="CP041742">
    <property type="protein sequence ID" value="QDQ73587.1"/>
    <property type="molecule type" value="Genomic_DNA"/>
</dbReference>
<evidence type="ECO:0000256" key="1">
    <source>
        <dbReference type="SAM" id="MobiDB-lite"/>
    </source>
</evidence>
<dbReference type="AlphaFoldDB" id="A0A516V508"/>
<proteinExistence type="predicted"/>
<name>A0A516V508_9GAMM</name>
<reference evidence="2 3" key="1">
    <citation type="submission" date="2019-07" db="EMBL/GenBank/DDBJ databases">
        <title>Lysobacter weifangensis sp. nov., isolated from bensulfuron-methyl contaminated farmland soil.</title>
        <authorList>
            <person name="Zhao H."/>
        </authorList>
    </citation>
    <scope>NUCLEOTIDE SEQUENCE [LARGE SCALE GENOMIC DNA]</scope>
    <source>
        <strain evidence="2 3">CC-Bw-6</strain>
    </source>
</reference>
<feature type="region of interest" description="Disordered" evidence="1">
    <location>
        <begin position="1"/>
        <end position="40"/>
    </location>
</feature>
<dbReference type="OrthoDB" id="5966600at2"/>